<evidence type="ECO:0000256" key="6">
    <source>
        <dbReference type="RuleBase" id="RU361201"/>
    </source>
</evidence>
<evidence type="ECO:0000256" key="2">
    <source>
        <dbReference type="ARBA" id="ARBA00015875"/>
    </source>
</evidence>
<sequence>MTSTSSSASPPDAPVEPDDNTTDMPLTMAASVVLEQMPKDATKALETAGELEQAKGKTNAQGYRTGQLLTFAKVTIRLNPLPNTPQLRQPRFKCSSNQRFEAIVRFLRRKLGLQDHESVFCYVNLDEGVGNLWRCFRVGEELVVSYSVTQAFG</sequence>
<keyword evidence="6" id="KW-0472">Membrane</keyword>
<name>A0A3M7BVY7_HORWE</name>
<accession>A0A3M7BVY7</accession>
<evidence type="ECO:0000256" key="7">
    <source>
        <dbReference type="SAM" id="MobiDB-lite"/>
    </source>
</evidence>
<keyword evidence="6" id="KW-0813">Transport</keyword>
<reference evidence="8 9" key="1">
    <citation type="journal article" date="2018" name="BMC Genomics">
        <title>Genomic evidence for intraspecific hybridization in a clonal and extremely halotolerant yeast.</title>
        <authorList>
            <person name="Gostincar C."/>
            <person name="Stajich J.E."/>
            <person name="Zupancic J."/>
            <person name="Zalar P."/>
            <person name="Gunde-Cimerman N."/>
        </authorList>
    </citation>
    <scope>NUCLEOTIDE SEQUENCE [LARGE SCALE GENOMIC DNA]</scope>
    <source>
        <strain evidence="8 9">EXF-151</strain>
    </source>
</reference>
<evidence type="ECO:0000256" key="1">
    <source>
        <dbReference type="ARBA" id="ARBA00007778"/>
    </source>
</evidence>
<comment type="function">
    <text evidence="6">Ubiquitin-like protein involved in cytoplasm to vacuole transport (Cvt), autophagy vesicles formation, mitophagy, and nucleophagy.</text>
</comment>
<dbReference type="GO" id="GO:0061723">
    <property type="term" value="P:glycophagy"/>
    <property type="evidence" value="ECO:0007669"/>
    <property type="project" value="TreeGrafter"/>
</dbReference>
<dbReference type="AlphaFoldDB" id="A0A3M7BVY7"/>
<comment type="subcellular location">
    <subcellularLocation>
        <location evidence="6">Preautophagosomal structure membrane</location>
        <topology evidence="6">Peripheral membrane protein</topology>
    </subcellularLocation>
</comment>
<dbReference type="GO" id="GO:0034727">
    <property type="term" value="P:piecemeal microautophagy of the nucleus"/>
    <property type="evidence" value="ECO:0007669"/>
    <property type="project" value="TreeGrafter"/>
</dbReference>
<evidence type="ECO:0000256" key="3">
    <source>
        <dbReference type="ARBA" id="ARBA00022499"/>
    </source>
</evidence>
<dbReference type="GO" id="GO:0034045">
    <property type="term" value="C:phagophore assembly site membrane"/>
    <property type="evidence" value="ECO:0007669"/>
    <property type="project" value="UniProtKB-SubCell"/>
</dbReference>
<dbReference type="PANTHER" id="PTHR13385:SF0">
    <property type="entry name" value="UBIQUITIN-LIKE PROTEIN ATG12"/>
    <property type="match status" value="1"/>
</dbReference>
<dbReference type="OrthoDB" id="10003551at2759"/>
<dbReference type="SUPFAM" id="SSF54236">
    <property type="entry name" value="Ubiquitin-like"/>
    <property type="match status" value="1"/>
</dbReference>
<dbReference type="Proteomes" id="UP000270230">
    <property type="component" value="Unassembled WGS sequence"/>
</dbReference>
<evidence type="ECO:0000256" key="5">
    <source>
        <dbReference type="ARBA" id="ARBA00023006"/>
    </source>
</evidence>
<keyword evidence="4 6" id="KW-0833">Ubl conjugation pathway</keyword>
<comment type="subunit">
    <text evidence="6">Forms a conjugate with ATG5.</text>
</comment>
<evidence type="ECO:0000313" key="8">
    <source>
        <dbReference type="EMBL" id="RMY43650.1"/>
    </source>
</evidence>
<dbReference type="PANTHER" id="PTHR13385">
    <property type="entry name" value="AUTOPHAGY PROTEIN 12"/>
    <property type="match status" value="1"/>
</dbReference>
<feature type="region of interest" description="Disordered" evidence="7">
    <location>
        <begin position="1"/>
        <end position="23"/>
    </location>
</feature>
<protein>
    <recommendedName>
        <fullName evidence="2 6">Ubiquitin-like protein ATG12</fullName>
    </recommendedName>
</protein>
<dbReference type="Gene3D" id="3.10.20.90">
    <property type="entry name" value="Phosphatidylinositol 3-kinase Catalytic Subunit, Chain A, domain 1"/>
    <property type="match status" value="1"/>
</dbReference>
<keyword evidence="5 6" id="KW-0072">Autophagy</keyword>
<evidence type="ECO:0000256" key="4">
    <source>
        <dbReference type="ARBA" id="ARBA00022786"/>
    </source>
</evidence>
<dbReference type="GO" id="GO:0000421">
    <property type="term" value="C:autophagosome membrane"/>
    <property type="evidence" value="ECO:0007669"/>
    <property type="project" value="TreeGrafter"/>
</dbReference>
<dbReference type="CDD" id="cd01612">
    <property type="entry name" value="Ubl_ATG12"/>
    <property type="match status" value="1"/>
</dbReference>
<dbReference type="GO" id="GO:0000045">
    <property type="term" value="P:autophagosome assembly"/>
    <property type="evidence" value="ECO:0007669"/>
    <property type="project" value="InterPro"/>
</dbReference>
<comment type="caution">
    <text evidence="8">The sequence shown here is derived from an EMBL/GenBank/DDBJ whole genome shotgun (WGS) entry which is preliminary data.</text>
</comment>
<dbReference type="Pfam" id="PF04110">
    <property type="entry name" value="APG12"/>
    <property type="match status" value="1"/>
</dbReference>
<feature type="compositionally biased region" description="Low complexity" evidence="7">
    <location>
        <begin position="1"/>
        <end position="10"/>
    </location>
</feature>
<dbReference type="EMBL" id="QWIN01001154">
    <property type="protein sequence ID" value="RMY43650.1"/>
    <property type="molecule type" value="Genomic_DNA"/>
</dbReference>
<dbReference type="GO" id="GO:0000422">
    <property type="term" value="P:autophagy of mitochondrion"/>
    <property type="evidence" value="ECO:0007669"/>
    <property type="project" value="TreeGrafter"/>
</dbReference>
<dbReference type="GO" id="GO:0097352">
    <property type="term" value="P:autophagosome maturation"/>
    <property type="evidence" value="ECO:0007669"/>
    <property type="project" value="TreeGrafter"/>
</dbReference>
<evidence type="ECO:0000313" key="9">
    <source>
        <dbReference type="Proteomes" id="UP000270230"/>
    </source>
</evidence>
<organism evidence="8 9">
    <name type="scientific">Hortaea werneckii</name>
    <name type="common">Black yeast</name>
    <name type="synonym">Cladosporium werneckii</name>
    <dbReference type="NCBI Taxonomy" id="91943"/>
    <lineage>
        <taxon>Eukaryota</taxon>
        <taxon>Fungi</taxon>
        <taxon>Dikarya</taxon>
        <taxon>Ascomycota</taxon>
        <taxon>Pezizomycotina</taxon>
        <taxon>Dothideomycetes</taxon>
        <taxon>Dothideomycetidae</taxon>
        <taxon>Mycosphaerellales</taxon>
        <taxon>Teratosphaeriaceae</taxon>
        <taxon>Hortaea</taxon>
    </lineage>
</organism>
<keyword evidence="6" id="KW-0653">Protein transport</keyword>
<dbReference type="InterPro" id="IPR007242">
    <property type="entry name" value="Atg12"/>
</dbReference>
<comment type="similarity">
    <text evidence="1 6">Belongs to the ATG12 family.</text>
</comment>
<dbReference type="GO" id="GO:0015031">
    <property type="term" value="P:protein transport"/>
    <property type="evidence" value="ECO:0007669"/>
    <property type="project" value="UniProtKB-KW"/>
</dbReference>
<dbReference type="InterPro" id="IPR029071">
    <property type="entry name" value="Ubiquitin-like_domsf"/>
</dbReference>
<proteinExistence type="inferred from homology"/>
<dbReference type="GO" id="GO:0034274">
    <property type="term" value="C:Atg12-Atg5-Atg16 complex"/>
    <property type="evidence" value="ECO:0007669"/>
    <property type="project" value="TreeGrafter"/>
</dbReference>
<dbReference type="GO" id="GO:0019776">
    <property type="term" value="F:Atg8-family ligase activity"/>
    <property type="evidence" value="ECO:0007669"/>
    <property type="project" value="TreeGrafter"/>
</dbReference>
<keyword evidence="3 6" id="KW-1017">Isopeptide bond</keyword>
<gene>
    <name evidence="8" type="ORF">D0865_11098</name>
</gene>